<dbReference type="AlphaFoldDB" id="A0AAV2FX51"/>
<feature type="region of interest" description="Disordered" evidence="1">
    <location>
        <begin position="1"/>
        <end position="27"/>
    </location>
</feature>
<organism evidence="2 3">
    <name type="scientific">Linum trigynum</name>
    <dbReference type="NCBI Taxonomy" id="586398"/>
    <lineage>
        <taxon>Eukaryota</taxon>
        <taxon>Viridiplantae</taxon>
        <taxon>Streptophyta</taxon>
        <taxon>Embryophyta</taxon>
        <taxon>Tracheophyta</taxon>
        <taxon>Spermatophyta</taxon>
        <taxon>Magnoliopsida</taxon>
        <taxon>eudicotyledons</taxon>
        <taxon>Gunneridae</taxon>
        <taxon>Pentapetalae</taxon>
        <taxon>rosids</taxon>
        <taxon>fabids</taxon>
        <taxon>Malpighiales</taxon>
        <taxon>Linaceae</taxon>
        <taxon>Linum</taxon>
    </lineage>
</organism>
<name>A0AAV2FX51_9ROSI</name>
<keyword evidence="3" id="KW-1185">Reference proteome</keyword>
<dbReference type="Proteomes" id="UP001497516">
    <property type="component" value="Chromosome 7"/>
</dbReference>
<evidence type="ECO:0000256" key="1">
    <source>
        <dbReference type="SAM" id="MobiDB-lite"/>
    </source>
</evidence>
<evidence type="ECO:0000313" key="3">
    <source>
        <dbReference type="Proteomes" id="UP001497516"/>
    </source>
</evidence>
<gene>
    <name evidence="2" type="ORF">LTRI10_LOCUS42009</name>
</gene>
<evidence type="ECO:0000313" key="2">
    <source>
        <dbReference type="EMBL" id="CAL1401975.1"/>
    </source>
</evidence>
<sequence>MAVAAETRNSTKGHSPPDRDSTVVAESRNSRCASNVDALVFLACRWRSMWRLLSLLREELGRGIEKSGRGRS</sequence>
<accession>A0AAV2FX51</accession>
<dbReference type="EMBL" id="OZ034820">
    <property type="protein sequence ID" value="CAL1401975.1"/>
    <property type="molecule type" value="Genomic_DNA"/>
</dbReference>
<reference evidence="2 3" key="1">
    <citation type="submission" date="2024-04" db="EMBL/GenBank/DDBJ databases">
        <authorList>
            <person name="Fracassetti M."/>
        </authorList>
    </citation>
    <scope>NUCLEOTIDE SEQUENCE [LARGE SCALE GENOMIC DNA]</scope>
</reference>
<proteinExistence type="predicted"/>
<protein>
    <submittedName>
        <fullName evidence="2">Uncharacterized protein</fullName>
    </submittedName>
</protein>